<protein>
    <submittedName>
        <fullName evidence="1">Uncharacterized protein</fullName>
    </submittedName>
</protein>
<dbReference type="AlphaFoldDB" id="A0A1E3WIY0"/>
<proteinExistence type="predicted"/>
<sequence>MADNVIIIKPEYGNLTMSKQNKTDRCNTYLQTLSQKDRTTLPDSDIIVLFADKSLTPELNTFKAELSKLDCFTVVHSRSRTFAGYSGNVVMISGQEPDDELVLICQGISMFERYTTCVHFNYMTQTLTDISTDTYKQIIEFNNN</sequence>
<evidence type="ECO:0000313" key="2">
    <source>
        <dbReference type="Proteomes" id="UP000095131"/>
    </source>
</evidence>
<reference evidence="1 2" key="1">
    <citation type="submission" date="2016-08" db="EMBL/GenBank/DDBJ databases">
        <title>Genome sequencing of Vibrio scophthalmi strain FP3289, an isolated from Paralichthys olivaceus.</title>
        <authorList>
            <person name="Han H.-J."/>
        </authorList>
    </citation>
    <scope>NUCLEOTIDE SEQUENCE [LARGE SCALE GENOMIC DNA]</scope>
    <source>
        <strain evidence="1 2">FP3289</strain>
    </source>
</reference>
<dbReference type="RefSeq" id="WP_069447390.1">
    <property type="nucleotide sequence ID" value="NZ_MDCJ01000003.1"/>
</dbReference>
<dbReference type="EMBL" id="MDCJ01000003">
    <property type="protein sequence ID" value="ODS09739.1"/>
    <property type="molecule type" value="Genomic_DNA"/>
</dbReference>
<gene>
    <name evidence="1" type="ORF">VSF3289_03201</name>
</gene>
<comment type="caution">
    <text evidence="1">The sequence shown here is derived from an EMBL/GenBank/DDBJ whole genome shotgun (WGS) entry which is preliminary data.</text>
</comment>
<accession>A0A1E3WIY0</accession>
<organism evidence="1 2">
    <name type="scientific">Vibrio scophthalmi</name>
    <dbReference type="NCBI Taxonomy" id="45658"/>
    <lineage>
        <taxon>Bacteria</taxon>
        <taxon>Pseudomonadati</taxon>
        <taxon>Pseudomonadota</taxon>
        <taxon>Gammaproteobacteria</taxon>
        <taxon>Vibrionales</taxon>
        <taxon>Vibrionaceae</taxon>
        <taxon>Vibrio</taxon>
    </lineage>
</organism>
<name>A0A1E3WIY0_9VIBR</name>
<dbReference type="Proteomes" id="UP000095131">
    <property type="component" value="Unassembled WGS sequence"/>
</dbReference>
<evidence type="ECO:0000313" key="1">
    <source>
        <dbReference type="EMBL" id="ODS09739.1"/>
    </source>
</evidence>